<protein>
    <recommendedName>
        <fullName evidence="1 2">Tethering factor for nuclear proteasome STS1</fullName>
    </recommendedName>
</protein>
<comment type="similarity">
    <text evidence="2">Belongs to the cut8/STS1 family.</text>
</comment>
<accession>A0A8J5QN65</accession>
<keyword evidence="2" id="KW-0813">Transport</keyword>
<keyword evidence="5" id="KW-1185">Reference proteome</keyword>
<dbReference type="GO" id="GO:0015031">
    <property type="term" value="P:protein transport"/>
    <property type="evidence" value="ECO:0007669"/>
    <property type="project" value="UniProtKB-UniRule"/>
</dbReference>
<evidence type="ECO:0000256" key="2">
    <source>
        <dbReference type="RuleBase" id="RU368013"/>
    </source>
</evidence>
<feature type="compositionally biased region" description="Polar residues" evidence="3">
    <location>
        <begin position="39"/>
        <end position="49"/>
    </location>
</feature>
<keyword evidence="2" id="KW-0539">Nucleus</keyword>
<feature type="compositionally biased region" description="Low complexity" evidence="3">
    <location>
        <begin position="11"/>
        <end position="38"/>
    </location>
</feature>
<dbReference type="GO" id="GO:0070628">
    <property type="term" value="F:proteasome binding"/>
    <property type="evidence" value="ECO:0007669"/>
    <property type="project" value="TreeGrafter"/>
</dbReference>
<dbReference type="PANTHER" id="PTHR28032">
    <property type="entry name" value="FI02826P"/>
    <property type="match status" value="1"/>
</dbReference>
<evidence type="ECO:0000256" key="3">
    <source>
        <dbReference type="SAM" id="MobiDB-lite"/>
    </source>
</evidence>
<keyword evidence="2" id="KW-0963">Cytoplasm</keyword>
<dbReference type="OrthoDB" id="10061064at2759"/>
<comment type="function">
    <text evidence="2">Involved in ubiquitin-mediated protein degradation. Regulatory factor in the ubiquitin/proteasome pathway that controls the turnover of proteasome substrates. Targets proteasomes to the nucleus and facilitates the degradation of nuclear proteins.</text>
</comment>
<dbReference type="GO" id="GO:0031965">
    <property type="term" value="C:nuclear membrane"/>
    <property type="evidence" value="ECO:0007669"/>
    <property type="project" value="TreeGrafter"/>
</dbReference>
<dbReference type="Proteomes" id="UP000694255">
    <property type="component" value="Unassembled WGS sequence"/>
</dbReference>
<dbReference type="GO" id="GO:0071630">
    <property type="term" value="P:nuclear protein quality control by the ubiquitin-proteasome system"/>
    <property type="evidence" value="ECO:0007669"/>
    <property type="project" value="UniProtKB-UniRule"/>
</dbReference>
<feature type="compositionally biased region" description="Polar residues" evidence="3">
    <location>
        <begin position="63"/>
        <end position="74"/>
    </location>
</feature>
<comment type="subunit">
    <text evidence="2">Binds the proteasome.</text>
</comment>
<name>A0A8J5QN65_9ASCO</name>
<dbReference type="Pfam" id="PF08559">
    <property type="entry name" value="Cut8"/>
    <property type="match status" value="1"/>
</dbReference>
<dbReference type="InterPro" id="IPR013868">
    <property type="entry name" value="Cut8/Sts1_fam"/>
</dbReference>
<dbReference type="PANTHER" id="PTHR28032:SF1">
    <property type="entry name" value="FI02826P"/>
    <property type="match status" value="1"/>
</dbReference>
<comment type="caution">
    <text evidence="4">The sequence shown here is derived from an EMBL/GenBank/DDBJ whole genome shotgun (WGS) entry which is preliminary data.</text>
</comment>
<dbReference type="AlphaFoldDB" id="A0A8J5QN65"/>
<dbReference type="EMBL" id="JAGSYN010000125">
    <property type="protein sequence ID" value="KAG7663596.1"/>
    <property type="molecule type" value="Genomic_DNA"/>
</dbReference>
<reference evidence="4 5" key="1">
    <citation type="journal article" date="2021" name="DNA Res.">
        <title>Genome analysis of Candida subhashii reveals its hybrid nature and dual mitochondrial genome conformations.</title>
        <authorList>
            <person name="Mixao V."/>
            <person name="Hegedusova E."/>
            <person name="Saus E."/>
            <person name="Pryszcz L.P."/>
            <person name="Cillingova A."/>
            <person name="Nosek J."/>
            <person name="Gabaldon T."/>
        </authorList>
    </citation>
    <scope>NUCLEOTIDE SEQUENCE [LARGE SCALE GENOMIC DNA]</scope>
    <source>
        <strain evidence="4 5">CBS 10753</strain>
    </source>
</reference>
<organism evidence="4 5">
    <name type="scientific">[Candida] subhashii</name>
    <dbReference type="NCBI Taxonomy" id="561895"/>
    <lineage>
        <taxon>Eukaryota</taxon>
        <taxon>Fungi</taxon>
        <taxon>Dikarya</taxon>
        <taxon>Ascomycota</taxon>
        <taxon>Saccharomycotina</taxon>
        <taxon>Pichiomycetes</taxon>
        <taxon>Debaryomycetaceae</taxon>
        <taxon>Spathaspora</taxon>
    </lineage>
</organism>
<dbReference type="GO" id="GO:0031144">
    <property type="term" value="P:proteasome localization"/>
    <property type="evidence" value="ECO:0007669"/>
    <property type="project" value="UniProtKB-UniRule"/>
</dbReference>
<dbReference type="RefSeq" id="XP_049263828.1">
    <property type="nucleotide sequence ID" value="XM_049406637.1"/>
</dbReference>
<proteinExistence type="inferred from homology"/>
<dbReference type="GeneID" id="73469646"/>
<gene>
    <name evidence="4" type="ORF">J8A68_002845</name>
</gene>
<feature type="region of interest" description="Disordered" evidence="3">
    <location>
        <begin position="1"/>
        <end position="97"/>
    </location>
</feature>
<evidence type="ECO:0000313" key="4">
    <source>
        <dbReference type="EMBL" id="KAG7663596.1"/>
    </source>
</evidence>
<dbReference type="GO" id="GO:0005737">
    <property type="term" value="C:cytoplasm"/>
    <property type="evidence" value="ECO:0007669"/>
    <property type="project" value="UniProtKB-SubCell"/>
</dbReference>
<evidence type="ECO:0000313" key="5">
    <source>
        <dbReference type="Proteomes" id="UP000694255"/>
    </source>
</evidence>
<sequence>MMTTGFKWGMNNTPLTNNTTTNVTSTTAETSSSLTNNTPRSTPDESTALITKPSIKKRRYHNDNNNNTIITSESDIPGRKYYPPPPPSKFKRSRTPRIIGQPLPTNRLIEVLDKHSLQSLLTNLIQYHPEIQNTIHKLSPKPTLISSIELIKEKFDDILNHLPYKCDIESDYSYLRIKPHLQEFLECLSDFILSFLPPIELNIITSLTFLHEITNLLHNLPNFSNNEFQYTRSMAYEQIANTWLIVVSSQQQQRDDKEDSPSTSSGTTEDCKQIITIIHEYDLLDKLAKHNEISRNKFIKVIDYLKSELEQDELINHATSNNPLSDMITVDYSNYSIIARTSH</sequence>
<comment type="subcellular location">
    <subcellularLocation>
        <location evidence="2">Cytoplasm</location>
    </subcellularLocation>
    <subcellularLocation>
        <location evidence="2">Nucleus</location>
    </subcellularLocation>
</comment>
<keyword evidence="2" id="KW-0653">Protein transport</keyword>
<evidence type="ECO:0000256" key="1">
    <source>
        <dbReference type="ARBA" id="ARBA00016204"/>
    </source>
</evidence>